<evidence type="ECO:0000313" key="3">
    <source>
        <dbReference type="Proteomes" id="UP001564408"/>
    </source>
</evidence>
<name>A0ABV4BHR2_9GAMM</name>
<organism evidence="2 3">
    <name type="scientific">Thioalkalicoccus limnaeus</name>
    <dbReference type="NCBI Taxonomy" id="120681"/>
    <lineage>
        <taxon>Bacteria</taxon>
        <taxon>Pseudomonadati</taxon>
        <taxon>Pseudomonadota</taxon>
        <taxon>Gammaproteobacteria</taxon>
        <taxon>Chromatiales</taxon>
        <taxon>Chromatiaceae</taxon>
        <taxon>Thioalkalicoccus</taxon>
    </lineage>
</organism>
<dbReference type="Gene3D" id="2.30.300.10">
    <property type="entry name" value="Baseplate protein-like domain - beta roll fold"/>
    <property type="match status" value="1"/>
</dbReference>
<evidence type="ECO:0000313" key="2">
    <source>
        <dbReference type="EMBL" id="MEY6433755.1"/>
    </source>
</evidence>
<reference evidence="2 3" key="1">
    <citation type="submission" date="2024-05" db="EMBL/GenBank/DDBJ databases">
        <title>Genome Sequence and Characterization of the New Strain Purple Sulfur Bacterium of Genus Thioalkalicoccus.</title>
        <authorList>
            <person name="Bryantseva I.A."/>
            <person name="Kyndt J.A."/>
            <person name="Imhoff J.F."/>
        </authorList>
    </citation>
    <scope>NUCLEOTIDE SEQUENCE [LARGE SCALE GENOMIC DNA]</scope>
    <source>
        <strain evidence="2 3">Um2</strain>
    </source>
</reference>
<dbReference type="SUPFAM" id="SSF69255">
    <property type="entry name" value="gp5 N-terminal domain-like"/>
    <property type="match status" value="1"/>
</dbReference>
<accession>A0ABV4BHR2</accession>
<dbReference type="Gene3D" id="3.55.50.10">
    <property type="entry name" value="Baseplate protein-like domains"/>
    <property type="match status" value="1"/>
</dbReference>
<dbReference type="RefSeq" id="WP_369668142.1">
    <property type="nucleotide sequence ID" value="NZ_JBDKXB010000027.1"/>
</dbReference>
<gene>
    <name evidence="2" type="ORF">ABC977_15225</name>
</gene>
<dbReference type="Gene3D" id="2.40.50.230">
    <property type="entry name" value="Gp5 N-terminal domain"/>
    <property type="match status" value="1"/>
</dbReference>
<dbReference type="Gene3D" id="3.30.1920.10">
    <property type="entry name" value="Baseplate protein-like domains - 2 layer sandwich fold"/>
    <property type="match status" value="1"/>
</dbReference>
<dbReference type="InterPro" id="IPR006531">
    <property type="entry name" value="Gp5/Vgr_OB"/>
</dbReference>
<dbReference type="SUPFAM" id="SSF69279">
    <property type="entry name" value="Phage tail proteins"/>
    <property type="match status" value="1"/>
</dbReference>
<dbReference type="InterPro" id="IPR023399">
    <property type="entry name" value="Baseplate-like_2-layer_sand"/>
</dbReference>
<feature type="domain" description="Gp5/Type VI secretion system Vgr protein OB-fold" evidence="1">
    <location>
        <begin position="352"/>
        <end position="424"/>
    </location>
</feature>
<dbReference type="InterPro" id="IPR037026">
    <property type="entry name" value="Vgr_OB-fold_dom_sf"/>
</dbReference>
<sequence length="524" mass="56376">MSGLRGIPRLRLLVDDQPLPQSAAATLAEVRIQQRLSLPTLCEVTFQDPPALLADANHLTPGTWLRLAVEQRPEPVLFAGEVTAVQYRYGPSQTRVLSVRAYDRLHRLRKRQPVCTHLSTTPVDLARELTADLDLAVEAEDDGPVTPQHIQWRQSDLELLSEATAAAGLYFIVDDQALHMFSLKGRGETLTLTYGEELIEADVEINADPACRAVQTLAWDPTLAEIRDGSADTPRSGRETPFALDLAALGATAPRVLADRVLPSHAGAAALAQAELDRRFSSEIELRATTTGDPRLRPGVRIQVQGLAAHLCGHYVLTAVTHSLDRRHGFLTRIDTAPPVCRRSESGTLTTIGLVTTVEDPDGLGRVRVTLPSYAGIETGWLQVLSPGAGSAKGFVLLPDRDDLVLVLLPGADPAQGIVLGGLYGAKGPPDTGIADGKVRRFTLLTPGGQRIQLDEEKQSLRLESGRGDFMQLSPGRARLGNNSGSLLELSRDTLKILATGDLDIAAPGRAVTIRGASIDFEQA</sequence>
<comment type="caution">
    <text evidence="2">The sequence shown here is derived from an EMBL/GenBank/DDBJ whole genome shotgun (WGS) entry which is preliminary data.</text>
</comment>
<dbReference type="Pfam" id="PF04717">
    <property type="entry name" value="Phage_base_V"/>
    <property type="match status" value="1"/>
</dbReference>
<dbReference type="EMBL" id="JBDKXB010000027">
    <property type="protein sequence ID" value="MEY6433755.1"/>
    <property type="molecule type" value="Genomic_DNA"/>
</dbReference>
<keyword evidence="3" id="KW-1185">Reference proteome</keyword>
<evidence type="ECO:0000259" key="1">
    <source>
        <dbReference type="Pfam" id="PF04717"/>
    </source>
</evidence>
<dbReference type="Proteomes" id="UP001564408">
    <property type="component" value="Unassembled WGS sequence"/>
</dbReference>
<protein>
    <submittedName>
        <fullName evidence="2">Phage baseplate assembly protein V</fullName>
    </submittedName>
</protein>
<proteinExistence type="predicted"/>